<dbReference type="OrthoDB" id="4834at2759"/>
<evidence type="ECO:0000256" key="9">
    <source>
        <dbReference type="ARBA" id="ARBA00022989"/>
    </source>
</evidence>
<protein>
    <submittedName>
        <fullName evidence="16">K(+) efflux antiporter 3, chloroplastic</fullName>
    </submittedName>
</protein>
<dbReference type="Proteomes" id="UP000228380">
    <property type="component" value="Chromosome 11"/>
</dbReference>
<dbReference type="FunFam" id="1.20.1530.20:FF:000011">
    <property type="entry name" value="K(+) efflux antiporter 3, chloroplastic"/>
    <property type="match status" value="1"/>
</dbReference>
<feature type="region of interest" description="Disordered" evidence="12">
    <location>
        <begin position="730"/>
        <end position="757"/>
    </location>
</feature>
<dbReference type="FunFam" id="3.40.50.720:FF:000036">
    <property type="entry name" value="Glutathione-regulated potassium-efflux system protein KefB"/>
    <property type="match status" value="1"/>
</dbReference>
<feature type="transmembrane region" description="Helical" evidence="13">
    <location>
        <begin position="400"/>
        <end position="419"/>
    </location>
</feature>
<dbReference type="GO" id="GO:1902600">
    <property type="term" value="P:proton transmembrane transport"/>
    <property type="evidence" value="ECO:0007669"/>
    <property type="project" value="InterPro"/>
</dbReference>
<feature type="transmembrane region" description="Helical" evidence="13">
    <location>
        <begin position="242"/>
        <end position="262"/>
    </location>
</feature>
<keyword evidence="11 13" id="KW-0472">Membrane</keyword>
<keyword evidence="5" id="KW-0050">Antiport</keyword>
<evidence type="ECO:0000256" key="10">
    <source>
        <dbReference type="ARBA" id="ARBA00023065"/>
    </source>
</evidence>
<feature type="compositionally biased region" description="Polar residues" evidence="12">
    <location>
        <begin position="730"/>
        <end position="743"/>
    </location>
</feature>
<dbReference type="PANTHER" id="PTHR46157">
    <property type="entry name" value="K(+) EFFLUX ANTIPORTER 3, CHLOROPLASTIC"/>
    <property type="match status" value="1"/>
</dbReference>
<dbReference type="Gene3D" id="1.20.1530.20">
    <property type="match status" value="1"/>
</dbReference>
<feature type="transmembrane region" description="Helical" evidence="13">
    <location>
        <begin position="457"/>
        <end position="476"/>
    </location>
</feature>
<evidence type="ECO:0000256" key="12">
    <source>
        <dbReference type="SAM" id="MobiDB-lite"/>
    </source>
</evidence>
<evidence type="ECO:0000256" key="1">
    <source>
        <dbReference type="ARBA" id="ARBA00003198"/>
    </source>
</evidence>
<evidence type="ECO:0000256" key="7">
    <source>
        <dbReference type="ARBA" id="ARBA00022692"/>
    </source>
</evidence>
<dbReference type="GO" id="GO:0006813">
    <property type="term" value="P:potassium ion transport"/>
    <property type="evidence" value="ECO:0007669"/>
    <property type="project" value="UniProtKB-KW"/>
</dbReference>
<feature type="compositionally biased region" description="Low complexity" evidence="12">
    <location>
        <begin position="813"/>
        <end position="825"/>
    </location>
</feature>
<accession>A0A8B9AQV9</accession>
<name>A0A8B9AQV9_PHODC</name>
<evidence type="ECO:0000256" key="8">
    <source>
        <dbReference type="ARBA" id="ARBA00022958"/>
    </source>
</evidence>
<dbReference type="Pfam" id="PF02254">
    <property type="entry name" value="TrkA_N"/>
    <property type="match status" value="1"/>
</dbReference>
<dbReference type="InterPro" id="IPR038770">
    <property type="entry name" value="Na+/solute_symporter_sf"/>
</dbReference>
<evidence type="ECO:0000256" key="4">
    <source>
        <dbReference type="ARBA" id="ARBA00022448"/>
    </source>
</evidence>
<evidence type="ECO:0000256" key="2">
    <source>
        <dbReference type="ARBA" id="ARBA00004119"/>
    </source>
</evidence>
<keyword evidence="10" id="KW-0406">Ion transport</keyword>
<dbReference type="GO" id="GO:0012505">
    <property type="term" value="C:endomembrane system"/>
    <property type="evidence" value="ECO:0007669"/>
    <property type="project" value="UniProtKB-SubCell"/>
</dbReference>
<feature type="transmembrane region" description="Helical" evidence="13">
    <location>
        <begin position="167"/>
        <end position="185"/>
    </location>
</feature>
<evidence type="ECO:0000256" key="6">
    <source>
        <dbReference type="ARBA" id="ARBA00022538"/>
    </source>
</evidence>
<dbReference type="GO" id="GO:0016020">
    <property type="term" value="C:membrane"/>
    <property type="evidence" value="ECO:0007669"/>
    <property type="project" value="InterPro"/>
</dbReference>
<dbReference type="AlphaFoldDB" id="A0A8B9AQV9"/>
<keyword evidence="8" id="KW-0630">Potassium</keyword>
<evidence type="ECO:0000256" key="3">
    <source>
        <dbReference type="ARBA" id="ARBA00004127"/>
    </source>
</evidence>
<dbReference type="GO" id="GO:0015297">
    <property type="term" value="F:antiporter activity"/>
    <property type="evidence" value="ECO:0007669"/>
    <property type="project" value="UniProtKB-KW"/>
</dbReference>
<dbReference type="InterPro" id="IPR006153">
    <property type="entry name" value="Cation/H_exchanger_TM"/>
</dbReference>
<feature type="region of interest" description="Disordered" evidence="12">
    <location>
        <begin position="803"/>
        <end position="825"/>
    </location>
</feature>
<organism evidence="15 16">
    <name type="scientific">Phoenix dactylifera</name>
    <name type="common">Date palm</name>
    <dbReference type="NCBI Taxonomy" id="42345"/>
    <lineage>
        <taxon>Eukaryota</taxon>
        <taxon>Viridiplantae</taxon>
        <taxon>Streptophyta</taxon>
        <taxon>Embryophyta</taxon>
        <taxon>Tracheophyta</taxon>
        <taxon>Spermatophyta</taxon>
        <taxon>Magnoliopsida</taxon>
        <taxon>Liliopsida</taxon>
        <taxon>Arecaceae</taxon>
        <taxon>Coryphoideae</taxon>
        <taxon>Phoeniceae</taxon>
        <taxon>Phoenix</taxon>
    </lineage>
</organism>
<feature type="transmembrane region" description="Helical" evidence="13">
    <location>
        <begin position="192"/>
        <end position="210"/>
    </location>
</feature>
<dbReference type="Pfam" id="PF00999">
    <property type="entry name" value="Na_H_Exchanger"/>
    <property type="match status" value="1"/>
</dbReference>
<gene>
    <name evidence="16" type="primary">LOC103698442</name>
</gene>
<keyword evidence="15" id="KW-1185">Reference proteome</keyword>
<keyword evidence="9 13" id="KW-1133">Transmembrane helix</keyword>
<feature type="domain" description="RCK N-terminal" evidence="14">
    <location>
        <begin position="534"/>
        <end position="661"/>
    </location>
</feature>
<feature type="transmembrane region" description="Helical" evidence="13">
    <location>
        <begin position="305"/>
        <end position="326"/>
    </location>
</feature>
<dbReference type="InterPro" id="IPR003148">
    <property type="entry name" value="RCK_N"/>
</dbReference>
<dbReference type="KEGG" id="pda:103698442"/>
<keyword evidence="7 13" id="KW-0812">Transmembrane</keyword>
<dbReference type="PROSITE" id="PS51201">
    <property type="entry name" value="RCK_N"/>
    <property type="match status" value="1"/>
</dbReference>
<dbReference type="SUPFAM" id="SSF51735">
    <property type="entry name" value="NAD(P)-binding Rossmann-fold domains"/>
    <property type="match status" value="1"/>
</dbReference>
<feature type="transmembrane region" description="Helical" evidence="13">
    <location>
        <begin position="274"/>
        <end position="293"/>
    </location>
</feature>
<dbReference type="InterPro" id="IPR036291">
    <property type="entry name" value="NAD(P)-bd_dom_sf"/>
</dbReference>
<dbReference type="GO" id="GO:0009941">
    <property type="term" value="C:chloroplast envelope"/>
    <property type="evidence" value="ECO:0007669"/>
    <property type="project" value="UniProtKB-SubCell"/>
</dbReference>
<evidence type="ECO:0000256" key="11">
    <source>
        <dbReference type="ARBA" id="ARBA00023136"/>
    </source>
</evidence>
<keyword evidence="6" id="KW-0633">Potassium transport</keyword>
<comment type="subcellular location">
    <subcellularLocation>
        <location evidence="3">Endomembrane system</location>
        <topology evidence="3">Multi-pass membrane protein</topology>
    </subcellularLocation>
    <subcellularLocation>
        <location evidence="2">Plastid</location>
        <location evidence="2">Chloroplast envelope</location>
    </subcellularLocation>
</comment>
<dbReference type="GeneID" id="103698442"/>
<evidence type="ECO:0000256" key="5">
    <source>
        <dbReference type="ARBA" id="ARBA00022449"/>
    </source>
</evidence>
<sequence>MAECQCFKGGVLRYPRNLKKACHHALASNTRHFCDIFSYRKQHVAIPSAVSHRYCRMVFVPRRISEGHYMQSGHTSFGWSGSYFHSRRKACWQRFQAHAELDVASAIEVINDLGFDTLTFLVVTVLVVPAFKIIKASPILGFFCAGVVLNQFGLIRNLTDVKLLSEWGILFLLFEMGLELSLARLGALAKFAFGMGLTQVVLSTLAFTAFELPPNGAIGTKVLEFLFHSRPDLVNIRSVDEAIVIGAALSLSSSAFVLQLLAEKGELPTRFGSATLGILLLQDIAVVPLLVILPVLESQNLVGESIWPALATESLKALGGLGLLSLGGKYFLRRIFEVVAESRSSEAFVALCLLTVSGTSLLTQMLGFSDTLGAFLAGAILAETNFRTQIEADIRPFRGLLLGLFFVTTGTSIDMQLLFREWPNVLSLLAGLIVIKTVIITVIGPNVGLTFQESIRIGLLLSQGGEFGFVVFSLANRLGVLPLELNKLLIIVVVLSMALTPLLNELGRRAAKVIDEKFQGKEKVIDMMGSFDATEPVIILGFGQMGQVLANFLSTPLASGIDGDNVGCPYVAFDLNPGVVKAAQKAGFPILYGDGSRPAVLQSAGISSPKAVMVMYAGKEKTIEAVQRIRLAFPAVPIYARARDLAHLLDLKKAGVTDAILENAETSLQLGSKLLKGLGVMSDDVTFLSQLVRDSMELQAQEVLNRTEDREFDVMEPLQVRVTDMIEATRSSASVSHNEQSLSLDRPDIPHVSISKNNVPTDIEAEYQARHDAPDHESENLLCDDGVKYCRLDVDNSVLNRKEDAKGERNVSDHSMSSTSSTECS</sequence>
<evidence type="ECO:0000256" key="13">
    <source>
        <dbReference type="SAM" id="Phobius"/>
    </source>
</evidence>
<dbReference type="PANTHER" id="PTHR46157:SF4">
    <property type="entry name" value="K(+) EFFLUX ANTIPORTER 3, CHLOROPLASTIC"/>
    <property type="match status" value="1"/>
</dbReference>
<keyword evidence="4" id="KW-0813">Transport</keyword>
<dbReference type="Gene3D" id="3.40.50.720">
    <property type="entry name" value="NAD(P)-binding Rossmann-like Domain"/>
    <property type="match status" value="1"/>
</dbReference>
<proteinExistence type="predicted"/>
<dbReference type="RefSeq" id="XP_038987912.1">
    <property type="nucleotide sequence ID" value="XM_039131984.1"/>
</dbReference>
<feature type="compositionally biased region" description="Basic and acidic residues" evidence="12">
    <location>
        <begin position="803"/>
        <end position="812"/>
    </location>
</feature>
<feature type="transmembrane region" description="Helical" evidence="13">
    <location>
        <begin position="425"/>
        <end position="445"/>
    </location>
</feature>
<evidence type="ECO:0000313" key="16">
    <source>
        <dbReference type="RefSeq" id="XP_038987912.1"/>
    </source>
</evidence>
<comment type="function">
    <text evidence="1">May function as sodium-coupled metabolite transporter across the chloroplast envelope.</text>
</comment>
<evidence type="ECO:0000313" key="15">
    <source>
        <dbReference type="Proteomes" id="UP000228380"/>
    </source>
</evidence>
<reference evidence="15" key="1">
    <citation type="journal article" date="2019" name="Nat. Commun.">
        <title>Genome-wide association mapping of date palm fruit traits.</title>
        <authorList>
            <person name="Hazzouri K.M."/>
            <person name="Gros-Balthazard M."/>
            <person name="Flowers J.M."/>
            <person name="Copetti D."/>
            <person name="Lemansour A."/>
            <person name="Lebrun M."/>
            <person name="Masmoudi K."/>
            <person name="Ferrand S."/>
            <person name="Dhar M.I."/>
            <person name="Fresquez Z.A."/>
            <person name="Rosas U."/>
            <person name="Zhang J."/>
            <person name="Talag J."/>
            <person name="Lee S."/>
            <person name="Kudrna D."/>
            <person name="Powell R.F."/>
            <person name="Leitch I.J."/>
            <person name="Krueger R.R."/>
            <person name="Wing R.A."/>
            <person name="Amiri K.M.A."/>
            <person name="Purugganan M.D."/>
        </authorList>
    </citation>
    <scope>NUCLEOTIDE SEQUENCE [LARGE SCALE GENOMIC DNA]</scope>
    <source>
        <strain evidence="15">cv. Khalas</strain>
    </source>
</reference>
<reference evidence="16" key="2">
    <citation type="submission" date="2025-08" db="UniProtKB">
        <authorList>
            <consortium name="RefSeq"/>
        </authorList>
    </citation>
    <scope>IDENTIFICATION</scope>
    <source>
        <tissue evidence="16">Young leaves</tissue>
    </source>
</reference>
<evidence type="ECO:0000259" key="14">
    <source>
        <dbReference type="PROSITE" id="PS51201"/>
    </source>
</evidence>